<feature type="domain" description="Peptidase S54 rhomboid" evidence="9">
    <location>
        <begin position="143"/>
        <end position="279"/>
    </location>
</feature>
<dbReference type="RefSeq" id="WP_191155172.1">
    <property type="nucleotide sequence ID" value="NZ_JACWUN010000007.1"/>
</dbReference>
<comment type="caution">
    <text evidence="10">The sequence shown here is derived from an EMBL/GenBank/DDBJ whole genome shotgun (WGS) entry which is preliminary data.</text>
</comment>
<keyword evidence="2 10" id="KW-0645">Protease</keyword>
<dbReference type="InterPro" id="IPR002610">
    <property type="entry name" value="Peptidase_S54_rhomboid-like"/>
</dbReference>
<evidence type="ECO:0000256" key="6">
    <source>
        <dbReference type="ARBA" id="ARBA00022989"/>
    </source>
</evidence>
<evidence type="ECO:0000259" key="9">
    <source>
        <dbReference type="Pfam" id="PF01694"/>
    </source>
</evidence>
<keyword evidence="6 8" id="KW-1133">Transmembrane helix</keyword>
<dbReference type="Pfam" id="PF01694">
    <property type="entry name" value="Rhomboid"/>
    <property type="match status" value="1"/>
</dbReference>
<keyword evidence="7 8" id="KW-0472">Membrane</keyword>
<dbReference type="InterPro" id="IPR022764">
    <property type="entry name" value="Peptidase_S54_rhomboid_dom"/>
</dbReference>
<keyword evidence="11" id="KW-1185">Reference proteome</keyword>
<evidence type="ECO:0000256" key="3">
    <source>
        <dbReference type="ARBA" id="ARBA00022692"/>
    </source>
</evidence>
<dbReference type="GO" id="GO:0006508">
    <property type="term" value="P:proteolysis"/>
    <property type="evidence" value="ECO:0007669"/>
    <property type="project" value="UniProtKB-KW"/>
</dbReference>
<proteinExistence type="predicted"/>
<comment type="subcellular location">
    <subcellularLocation>
        <location evidence="1">Membrane</location>
        <topology evidence="1">Multi-pass membrane protein</topology>
    </subcellularLocation>
</comment>
<evidence type="ECO:0000256" key="8">
    <source>
        <dbReference type="SAM" id="Phobius"/>
    </source>
</evidence>
<dbReference type="Proteomes" id="UP000632828">
    <property type="component" value="Unassembled WGS sequence"/>
</dbReference>
<dbReference type="InterPro" id="IPR035952">
    <property type="entry name" value="Rhomboid-like_sf"/>
</dbReference>
<feature type="transmembrane region" description="Helical" evidence="8">
    <location>
        <begin position="183"/>
        <end position="202"/>
    </location>
</feature>
<evidence type="ECO:0000256" key="1">
    <source>
        <dbReference type="ARBA" id="ARBA00004141"/>
    </source>
</evidence>
<name>A0A8J6UL42_9BACT</name>
<accession>A0A8J6UL42</accession>
<organism evidence="10 11">
    <name type="scientific">Pelovirga terrestris</name>
    <dbReference type="NCBI Taxonomy" id="2771352"/>
    <lineage>
        <taxon>Bacteria</taxon>
        <taxon>Pseudomonadati</taxon>
        <taxon>Thermodesulfobacteriota</taxon>
        <taxon>Desulfuromonadia</taxon>
        <taxon>Geobacterales</taxon>
        <taxon>Geobacteraceae</taxon>
        <taxon>Pelovirga</taxon>
    </lineage>
</organism>
<feature type="transmembrane region" description="Helical" evidence="8">
    <location>
        <begin position="294"/>
        <end position="312"/>
    </location>
</feature>
<dbReference type="GO" id="GO:0004252">
    <property type="term" value="F:serine-type endopeptidase activity"/>
    <property type="evidence" value="ECO:0007669"/>
    <property type="project" value="InterPro"/>
</dbReference>
<keyword evidence="4" id="KW-0378">Hydrolase</keyword>
<keyword evidence="5" id="KW-0720">Serine protease</keyword>
<feature type="transmembrane region" description="Helical" evidence="8">
    <location>
        <begin position="208"/>
        <end position="227"/>
    </location>
</feature>
<gene>
    <name evidence="10" type="ORF">ICT70_07670</name>
</gene>
<dbReference type="GO" id="GO:0016020">
    <property type="term" value="C:membrane"/>
    <property type="evidence" value="ECO:0007669"/>
    <property type="project" value="UniProtKB-SubCell"/>
</dbReference>
<dbReference type="AlphaFoldDB" id="A0A8J6UL42"/>
<feature type="transmembrane region" description="Helical" evidence="8">
    <location>
        <begin position="157"/>
        <end position="176"/>
    </location>
</feature>
<reference evidence="10" key="1">
    <citation type="submission" date="2020-09" db="EMBL/GenBank/DDBJ databases">
        <title>Pelobacter alkaliphilus sp. nov., a novel anaerobic arsenate-reducing bacterium from terrestrial mud volcano.</title>
        <authorList>
            <person name="Khomyakova M.A."/>
            <person name="Merkel A.Y."/>
            <person name="Slobodkin A.I."/>
        </authorList>
    </citation>
    <scope>NUCLEOTIDE SEQUENCE</scope>
    <source>
        <strain evidence="10">M08fum</strain>
    </source>
</reference>
<keyword evidence="3 8" id="KW-0812">Transmembrane</keyword>
<dbReference type="PANTHER" id="PTHR22936:SF69">
    <property type="entry name" value="RHOMBOID-LIKE PROTEIN"/>
    <property type="match status" value="1"/>
</dbReference>
<dbReference type="PANTHER" id="PTHR22936">
    <property type="entry name" value="RHOMBOID-RELATED"/>
    <property type="match status" value="1"/>
</dbReference>
<protein>
    <submittedName>
        <fullName evidence="10">Rhomboid family intramembrane serine protease</fullName>
    </submittedName>
</protein>
<dbReference type="SUPFAM" id="SSF144091">
    <property type="entry name" value="Rhomboid-like"/>
    <property type="match status" value="1"/>
</dbReference>
<evidence type="ECO:0000256" key="5">
    <source>
        <dbReference type="ARBA" id="ARBA00022825"/>
    </source>
</evidence>
<feature type="transmembrane region" description="Helical" evidence="8">
    <location>
        <begin position="262"/>
        <end position="282"/>
    </location>
</feature>
<sequence length="314" mass="34668">MDVKSVHDIDRPDWIAIPTQLHDGLADRSLSKRQFKHWSLVLQARNIPWRSEKNGDDLQLLVPVASFQQALQELISYEQENRNWPPPPPAATSLKDNQATTIWVVFALLLFHPLSHQQLSLLGLEDINWLTLGNADVSHIRSGQWWRTITALTLHSGFLHLFSNLIFGGILILRLCRILGSGVAFFLVLVAGALGNSLNALVQSPTHRSIGASTAVFGALGLLALYNLLRYRTSLWRRWPIPLAAALGLLAMFGVGDENTDIGAHLFGFISGAILALVFALGPGKNKTSYRTNLWCGTLAWLLIIGAWGLAINH</sequence>
<evidence type="ECO:0000313" key="11">
    <source>
        <dbReference type="Proteomes" id="UP000632828"/>
    </source>
</evidence>
<evidence type="ECO:0000256" key="7">
    <source>
        <dbReference type="ARBA" id="ARBA00023136"/>
    </source>
</evidence>
<evidence type="ECO:0000256" key="2">
    <source>
        <dbReference type="ARBA" id="ARBA00022670"/>
    </source>
</evidence>
<evidence type="ECO:0000256" key="4">
    <source>
        <dbReference type="ARBA" id="ARBA00022801"/>
    </source>
</evidence>
<evidence type="ECO:0000313" key="10">
    <source>
        <dbReference type="EMBL" id="MBD1400547.1"/>
    </source>
</evidence>
<dbReference type="Gene3D" id="1.20.1540.10">
    <property type="entry name" value="Rhomboid-like"/>
    <property type="match status" value="1"/>
</dbReference>
<feature type="transmembrane region" description="Helical" evidence="8">
    <location>
        <begin position="239"/>
        <end position="256"/>
    </location>
</feature>
<dbReference type="EMBL" id="JACWUN010000007">
    <property type="protein sequence ID" value="MBD1400547.1"/>
    <property type="molecule type" value="Genomic_DNA"/>
</dbReference>